<accession>A0ABN1TB11</accession>
<dbReference type="EMBL" id="BAAALF010000385">
    <property type="protein sequence ID" value="GAA1070275.1"/>
    <property type="molecule type" value="Genomic_DNA"/>
</dbReference>
<evidence type="ECO:0000313" key="2">
    <source>
        <dbReference type="Proteomes" id="UP001500037"/>
    </source>
</evidence>
<proteinExistence type="predicted"/>
<protein>
    <submittedName>
        <fullName evidence="1">Uncharacterized protein</fullName>
    </submittedName>
</protein>
<keyword evidence="2" id="KW-1185">Reference proteome</keyword>
<organism evidence="1 2">
    <name type="scientific">Kitasatospora nipponensis</name>
    <dbReference type="NCBI Taxonomy" id="258049"/>
    <lineage>
        <taxon>Bacteria</taxon>
        <taxon>Bacillati</taxon>
        <taxon>Actinomycetota</taxon>
        <taxon>Actinomycetes</taxon>
        <taxon>Kitasatosporales</taxon>
        <taxon>Streptomycetaceae</taxon>
        <taxon>Kitasatospora</taxon>
    </lineage>
</organism>
<sequence length="78" mass="8637">MELAAAHQAVLYFQLWRIRGDGGLDWTGAPEISWTVDRLRPWATIVEECRDRALPAAGAILAADDLVTMLSWIGPCDL</sequence>
<dbReference type="RefSeq" id="WP_344447106.1">
    <property type="nucleotide sequence ID" value="NZ_BAAALF010000385.1"/>
</dbReference>
<name>A0ABN1TB11_9ACTN</name>
<gene>
    <name evidence="1" type="ORF">GCM10009665_78190</name>
</gene>
<reference evidence="1 2" key="1">
    <citation type="journal article" date="2019" name="Int. J. Syst. Evol. Microbiol.">
        <title>The Global Catalogue of Microorganisms (GCM) 10K type strain sequencing project: providing services to taxonomists for standard genome sequencing and annotation.</title>
        <authorList>
            <consortium name="The Broad Institute Genomics Platform"/>
            <consortium name="The Broad Institute Genome Sequencing Center for Infectious Disease"/>
            <person name="Wu L."/>
            <person name="Ma J."/>
        </authorList>
    </citation>
    <scope>NUCLEOTIDE SEQUENCE [LARGE SCALE GENOMIC DNA]</scope>
    <source>
        <strain evidence="1 2">JCM 13004</strain>
    </source>
</reference>
<evidence type="ECO:0000313" key="1">
    <source>
        <dbReference type="EMBL" id="GAA1070275.1"/>
    </source>
</evidence>
<dbReference type="Proteomes" id="UP001500037">
    <property type="component" value="Unassembled WGS sequence"/>
</dbReference>
<comment type="caution">
    <text evidence="1">The sequence shown here is derived from an EMBL/GenBank/DDBJ whole genome shotgun (WGS) entry which is preliminary data.</text>
</comment>